<evidence type="ECO:0000256" key="1">
    <source>
        <dbReference type="SAM" id="MobiDB-lite"/>
    </source>
</evidence>
<feature type="compositionally biased region" description="Basic and acidic residues" evidence="1">
    <location>
        <begin position="1"/>
        <end position="11"/>
    </location>
</feature>
<gene>
    <name evidence="2" type="ORF">LSH36_14g06006</name>
</gene>
<comment type="caution">
    <text evidence="2">The sequence shown here is derived from an EMBL/GenBank/DDBJ whole genome shotgun (WGS) entry which is preliminary data.</text>
</comment>
<dbReference type="EMBL" id="JAODUP010000014">
    <property type="protein sequence ID" value="KAK2168788.1"/>
    <property type="molecule type" value="Genomic_DNA"/>
</dbReference>
<dbReference type="Proteomes" id="UP001208570">
    <property type="component" value="Unassembled WGS sequence"/>
</dbReference>
<protein>
    <submittedName>
        <fullName evidence="2">Uncharacterized protein</fullName>
    </submittedName>
</protein>
<reference evidence="2" key="1">
    <citation type="journal article" date="2023" name="Mol. Biol. Evol.">
        <title>Third-Generation Sequencing Reveals the Adaptive Role of the Epigenome in Three Deep-Sea Polychaetes.</title>
        <authorList>
            <person name="Perez M."/>
            <person name="Aroh O."/>
            <person name="Sun Y."/>
            <person name="Lan Y."/>
            <person name="Juniper S.K."/>
            <person name="Young C.R."/>
            <person name="Angers B."/>
            <person name="Qian P.Y."/>
        </authorList>
    </citation>
    <scope>NUCLEOTIDE SEQUENCE</scope>
    <source>
        <strain evidence="2">P08H-3</strain>
    </source>
</reference>
<dbReference type="AlphaFoldDB" id="A0AAD9NHI3"/>
<organism evidence="2 3">
    <name type="scientific">Paralvinella palmiformis</name>
    <dbReference type="NCBI Taxonomy" id="53620"/>
    <lineage>
        <taxon>Eukaryota</taxon>
        <taxon>Metazoa</taxon>
        <taxon>Spiralia</taxon>
        <taxon>Lophotrochozoa</taxon>
        <taxon>Annelida</taxon>
        <taxon>Polychaeta</taxon>
        <taxon>Sedentaria</taxon>
        <taxon>Canalipalpata</taxon>
        <taxon>Terebellida</taxon>
        <taxon>Terebelliformia</taxon>
        <taxon>Alvinellidae</taxon>
        <taxon>Paralvinella</taxon>
    </lineage>
</organism>
<feature type="region of interest" description="Disordered" evidence="1">
    <location>
        <begin position="1"/>
        <end position="22"/>
    </location>
</feature>
<feature type="compositionally biased region" description="Basic and acidic residues" evidence="1">
    <location>
        <begin position="184"/>
        <end position="195"/>
    </location>
</feature>
<feature type="region of interest" description="Disordered" evidence="1">
    <location>
        <begin position="48"/>
        <end position="123"/>
    </location>
</feature>
<feature type="region of interest" description="Disordered" evidence="1">
    <location>
        <begin position="174"/>
        <end position="195"/>
    </location>
</feature>
<name>A0AAD9NHI3_9ANNE</name>
<keyword evidence="3" id="KW-1185">Reference proteome</keyword>
<evidence type="ECO:0000313" key="3">
    <source>
        <dbReference type="Proteomes" id="UP001208570"/>
    </source>
</evidence>
<accession>A0AAD9NHI3</accession>
<feature type="compositionally biased region" description="Basic and acidic residues" evidence="1">
    <location>
        <begin position="67"/>
        <end position="79"/>
    </location>
</feature>
<proteinExistence type="predicted"/>
<evidence type="ECO:0000313" key="2">
    <source>
        <dbReference type="EMBL" id="KAK2168788.1"/>
    </source>
</evidence>
<sequence>MDQSKRIDTGRKVRRGDKNKKWSEFLSPEARVAMQLALEDTKAMKLASDAHDGQPNDAGVKPTRVAFTDRTRQNEHEDTSPLDLSREPSYTELYERNGSSRMHRDMTDESYGEESDPKRALGGGKVESAMEIIEIVNHDDPETGNSLDDRAIEELAKINSVDKCTVWIEATQVHQKEQLPNIPEADHERRETGSS</sequence>